<keyword evidence="1" id="KW-0472">Membrane</keyword>
<feature type="transmembrane region" description="Helical" evidence="1">
    <location>
        <begin position="146"/>
        <end position="169"/>
    </location>
</feature>
<sequence>MKKNSVVKCLVDGKKYRVVDGMFLKELKPSIRGQIKYDYHHAKDTDFICGDHLLHYRVHEVNRMINRDTKRNHKINRKLTRALNNDNYAITNVNQALQKHETFGQKLADAVAHFGGSWSFIIIFVGFLLIWMTVNGLELFGIHFDPYPYILLNLALSCIAAIQAPFIMMSQNRSADHDRLSAENDYHVNIKSEHELRILHAKLDHLNQDQLPHNLEVQRLQLQILGEVHAELMDLRRQNNILRTENKAEHRYITKETKEEHKHEYTKKH</sequence>
<dbReference type="InterPro" id="IPR010406">
    <property type="entry name" value="DUF1003"/>
</dbReference>
<dbReference type="KEGG" id="lji:ELX58_01165"/>
<keyword evidence="1" id="KW-0812">Transmembrane</keyword>
<keyword evidence="1" id="KW-1133">Transmembrane helix</keyword>
<evidence type="ECO:0000313" key="3">
    <source>
        <dbReference type="Proteomes" id="UP000294321"/>
    </source>
</evidence>
<keyword evidence="3" id="KW-1185">Reference proteome</keyword>
<reference evidence="3" key="1">
    <citation type="submission" date="2018-12" db="EMBL/GenBank/DDBJ databases">
        <title>A new species of lactobacillus.</title>
        <authorList>
            <person name="Jian Y."/>
            <person name="Xin L."/>
            <person name="Hong Z.J."/>
            <person name="Ming L.Z."/>
            <person name="Hong X.Z."/>
        </authorList>
    </citation>
    <scope>NUCLEOTIDE SEQUENCE [LARGE SCALE GENOMIC DNA]</scope>
    <source>
        <strain evidence="3">HSLZ-75</strain>
    </source>
</reference>
<dbReference type="RefSeq" id="WP_133441350.1">
    <property type="nucleotide sequence ID" value="NZ_CP034726.1"/>
</dbReference>
<protein>
    <submittedName>
        <fullName evidence="2">DUF1003 domain-containing protein</fullName>
    </submittedName>
</protein>
<dbReference type="AlphaFoldDB" id="A0A4P6ZJ96"/>
<dbReference type="Proteomes" id="UP000294321">
    <property type="component" value="Chromosome"/>
</dbReference>
<dbReference type="EMBL" id="CP034726">
    <property type="protein sequence ID" value="QBP17805.1"/>
    <property type="molecule type" value="Genomic_DNA"/>
</dbReference>
<dbReference type="Pfam" id="PF06210">
    <property type="entry name" value="DUF1003"/>
    <property type="match status" value="1"/>
</dbReference>
<dbReference type="OrthoDB" id="9795736at2"/>
<proteinExistence type="predicted"/>
<gene>
    <name evidence="2" type="ORF">ELX58_01165</name>
</gene>
<dbReference type="PANTHER" id="PTHR41386:SF1">
    <property type="entry name" value="MEMBRANE PROTEIN"/>
    <property type="match status" value="1"/>
</dbReference>
<name>A0A4P6ZJ96_9LACO</name>
<evidence type="ECO:0000256" key="1">
    <source>
        <dbReference type="SAM" id="Phobius"/>
    </source>
</evidence>
<feature type="transmembrane region" description="Helical" evidence="1">
    <location>
        <begin position="110"/>
        <end position="134"/>
    </location>
</feature>
<dbReference type="PANTHER" id="PTHR41386">
    <property type="entry name" value="INTEGRAL MEMBRANE PROTEIN-RELATED"/>
    <property type="match status" value="1"/>
</dbReference>
<evidence type="ECO:0000313" key="2">
    <source>
        <dbReference type="EMBL" id="QBP17805.1"/>
    </source>
</evidence>
<accession>A0A4P6ZJ96</accession>
<organism evidence="2 3">
    <name type="scientific">Acetilactobacillus jinshanensis</name>
    <dbReference type="NCBI Taxonomy" id="1720083"/>
    <lineage>
        <taxon>Bacteria</taxon>
        <taxon>Bacillati</taxon>
        <taxon>Bacillota</taxon>
        <taxon>Bacilli</taxon>
        <taxon>Lactobacillales</taxon>
        <taxon>Lactobacillaceae</taxon>
        <taxon>Acetilactobacillus</taxon>
    </lineage>
</organism>